<feature type="transmembrane region" description="Helical" evidence="10">
    <location>
        <begin position="727"/>
        <end position="760"/>
    </location>
</feature>
<feature type="region of interest" description="Disordered" evidence="9">
    <location>
        <begin position="627"/>
        <end position="657"/>
    </location>
</feature>
<keyword evidence="7 10" id="KW-1133">Transmembrane helix</keyword>
<feature type="compositionally biased region" description="Basic residues" evidence="9">
    <location>
        <begin position="544"/>
        <end position="553"/>
    </location>
</feature>
<dbReference type="PRINTS" id="PR00088">
    <property type="entry name" value="HAEMOXYGNASE"/>
</dbReference>
<evidence type="ECO:0000256" key="8">
    <source>
        <dbReference type="ARBA" id="ARBA00023136"/>
    </source>
</evidence>
<name>A0ABQ6IG52_9MICO</name>
<gene>
    <name evidence="12" type="ORF">GCM10025876_30840</name>
</gene>
<dbReference type="Proteomes" id="UP001157125">
    <property type="component" value="Unassembled WGS sequence"/>
</dbReference>
<dbReference type="PANTHER" id="PTHR30535">
    <property type="entry name" value="VITAMIN B12-BINDING PROTEIN"/>
    <property type="match status" value="1"/>
</dbReference>
<feature type="compositionally biased region" description="Basic and acidic residues" evidence="9">
    <location>
        <begin position="533"/>
        <end position="543"/>
    </location>
</feature>
<evidence type="ECO:0000313" key="13">
    <source>
        <dbReference type="Proteomes" id="UP001157125"/>
    </source>
</evidence>
<proteinExistence type="inferred from homology"/>
<dbReference type="CDD" id="cd19165">
    <property type="entry name" value="HemeO"/>
    <property type="match status" value="1"/>
</dbReference>
<reference evidence="13" key="1">
    <citation type="journal article" date="2019" name="Int. J. Syst. Evol. Microbiol.">
        <title>The Global Catalogue of Microorganisms (GCM) 10K type strain sequencing project: providing services to taxonomists for standard genome sequencing and annotation.</title>
        <authorList>
            <consortium name="The Broad Institute Genomics Platform"/>
            <consortium name="The Broad Institute Genome Sequencing Center for Infectious Disease"/>
            <person name="Wu L."/>
            <person name="Ma J."/>
        </authorList>
    </citation>
    <scope>NUCLEOTIDE SEQUENCE [LARGE SCALE GENOMIC DNA]</scope>
    <source>
        <strain evidence="13">NBRC 112299</strain>
    </source>
</reference>
<sequence>MTHAEDTPGLAARLRDATAVEHKDTENRSFITRLMGGELDLEAYTRYLAQYAYVYRALEAREPQPGDPEFLADPALPRFASIVSDLENLGAADWEATHPARPATLDYVQHLESIPASDVARYLAHHYTRYLGDLSGGQAIAALVARHYGASDAQAAFYRFEDIDSPVRYKRSYRDQARRARLHRGAGAGAVLRGQGCIPLQRRDLRGAGRVRACACGVLTVMRRGAWAGAASLLAALALSACVPLTPEADSSSQAVATGNAEAAVQASATPASAAPTPLAELDLLADPHAYEGPSTAVLADAAVATLDPAPTPRLPVTVTSHTRDGDVDVEVADASRVVVFDMSGSIAATVWALGQGDALVGRDVAAEFPGTEDLPVVTGSSHTINPEAVLALEPTLVITDGSIGPTDSVQQLADAGVTVVVVENESSFTGAGELARQVGAALGVADAGERLADRIASEVAATQAEIADVAPDEGLRIMMLYLRGASGIYYMFGEESGADRLVNGLGGVDVAAEIGLDGMKPLTDEAMLAADPEPHLGDEPRHRVGRRRRRAPRGQARDRADRSGTAPPHRRYGRQPACSPSGPARQTSSTRSHGPSTRRSRDVGSGVGARAGVRAAAAAARHAVVLRARNPARRGGDRLGGHRPTHRVRDRGHRRAAAGVGIDTSWAPASDVTYEALWQIRFPRVAMSLLVGAALAVAGAVMQAIFGNPLAEPGVVGVSSGAALGAALGIVSGGVLAGVLGTASMAFIGGVGATLLVYFMARAGGRTEVVTLLLTGIAVNAFAGAGLALVIFVGDSAAREQIVFWQAGLAQRLAVDGGGRRCRLHRRRVRGGLLLRAPL</sequence>
<feature type="transmembrane region" description="Helical" evidence="10">
    <location>
        <begin position="686"/>
        <end position="707"/>
    </location>
</feature>
<keyword evidence="13" id="KW-1185">Reference proteome</keyword>
<dbReference type="InterPro" id="IPR002491">
    <property type="entry name" value="ABC_transptr_periplasmic_BD"/>
</dbReference>
<evidence type="ECO:0000256" key="4">
    <source>
        <dbReference type="ARBA" id="ARBA00022448"/>
    </source>
</evidence>
<dbReference type="Pfam" id="PF01032">
    <property type="entry name" value="FecCD"/>
    <property type="match status" value="1"/>
</dbReference>
<comment type="similarity">
    <text evidence="3">Belongs to the bacterial solute-binding protein 8 family.</text>
</comment>
<dbReference type="InterPro" id="IPR000522">
    <property type="entry name" value="ABC_transptr_permease_BtuC"/>
</dbReference>
<comment type="caution">
    <text evidence="12">The sequence shown here is derived from an EMBL/GenBank/DDBJ whole genome shotgun (WGS) entry which is preliminary data.</text>
</comment>
<dbReference type="SUPFAM" id="SSF48613">
    <property type="entry name" value="Heme oxygenase-like"/>
    <property type="match status" value="1"/>
</dbReference>
<keyword evidence="6 10" id="KW-0812">Transmembrane</keyword>
<evidence type="ECO:0000256" key="2">
    <source>
        <dbReference type="ARBA" id="ARBA00007935"/>
    </source>
</evidence>
<evidence type="ECO:0000256" key="9">
    <source>
        <dbReference type="SAM" id="MobiDB-lite"/>
    </source>
</evidence>
<dbReference type="InterPro" id="IPR037294">
    <property type="entry name" value="ABC_BtuC-like"/>
</dbReference>
<dbReference type="InterPro" id="IPR016084">
    <property type="entry name" value="Haem_Oase-like_multi-hlx"/>
</dbReference>
<evidence type="ECO:0000256" key="5">
    <source>
        <dbReference type="ARBA" id="ARBA00022475"/>
    </source>
</evidence>
<dbReference type="Gene3D" id="1.10.3470.10">
    <property type="entry name" value="ABC transporter involved in vitamin B12 uptake, BtuC"/>
    <property type="match status" value="1"/>
</dbReference>
<dbReference type="PANTHER" id="PTHR30535:SF4">
    <property type="entry name" value="HEMIN-BINDING PERIPLASMIC PROTEIN HMUT"/>
    <property type="match status" value="1"/>
</dbReference>
<evidence type="ECO:0000256" key="7">
    <source>
        <dbReference type="ARBA" id="ARBA00022989"/>
    </source>
</evidence>
<organism evidence="12 13">
    <name type="scientific">Demequina litorisediminis</name>
    <dbReference type="NCBI Taxonomy" id="1849022"/>
    <lineage>
        <taxon>Bacteria</taxon>
        <taxon>Bacillati</taxon>
        <taxon>Actinomycetota</taxon>
        <taxon>Actinomycetes</taxon>
        <taxon>Micrococcales</taxon>
        <taxon>Demequinaceae</taxon>
        <taxon>Demequina</taxon>
    </lineage>
</organism>
<keyword evidence="5" id="KW-1003">Cell membrane</keyword>
<dbReference type="Gene3D" id="1.20.910.10">
    <property type="entry name" value="Heme oxygenase-like"/>
    <property type="match status" value="1"/>
</dbReference>
<dbReference type="InterPro" id="IPR016053">
    <property type="entry name" value="Haem_Oase-like"/>
</dbReference>
<evidence type="ECO:0000256" key="3">
    <source>
        <dbReference type="ARBA" id="ARBA00008814"/>
    </source>
</evidence>
<dbReference type="InterPro" id="IPR002051">
    <property type="entry name" value="Haem_Oase"/>
</dbReference>
<dbReference type="InterPro" id="IPR050902">
    <property type="entry name" value="ABC_Transporter_SBP"/>
</dbReference>
<dbReference type="EMBL" id="BSUN01000001">
    <property type="protein sequence ID" value="GMA36880.1"/>
    <property type="molecule type" value="Genomic_DNA"/>
</dbReference>
<keyword evidence="4" id="KW-0813">Transport</keyword>
<dbReference type="SUPFAM" id="SSF53807">
    <property type="entry name" value="Helical backbone' metal receptor"/>
    <property type="match status" value="1"/>
</dbReference>
<protein>
    <recommendedName>
        <fullName evidence="11">Fe/B12 periplasmic-binding domain-containing protein</fullName>
    </recommendedName>
</protein>
<feature type="domain" description="Fe/B12 periplasmic-binding" evidence="11">
    <location>
        <begin position="339"/>
        <end position="596"/>
    </location>
</feature>
<feature type="compositionally biased region" description="Polar residues" evidence="9">
    <location>
        <begin position="585"/>
        <end position="598"/>
    </location>
</feature>
<dbReference type="RefSeq" id="WP_431308355.1">
    <property type="nucleotide sequence ID" value="NZ_BSUN01000001.1"/>
</dbReference>
<accession>A0ABQ6IG52</accession>
<comment type="similarity">
    <text evidence="2">Belongs to the binding-protein-dependent transport system permease family. FecCD subfamily.</text>
</comment>
<feature type="region of interest" description="Disordered" evidence="9">
    <location>
        <begin position="532"/>
        <end position="610"/>
    </location>
</feature>
<feature type="transmembrane region" description="Helical" evidence="10">
    <location>
        <begin position="772"/>
        <end position="794"/>
    </location>
</feature>
<keyword evidence="8 10" id="KW-0472">Membrane</keyword>
<dbReference type="Gene3D" id="3.40.50.1980">
    <property type="entry name" value="Nitrogenase molybdenum iron protein domain"/>
    <property type="match status" value="2"/>
</dbReference>
<dbReference type="Pfam" id="PF01126">
    <property type="entry name" value="Heme_oxygenase"/>
    <property type="match status" value="1"/>
</dbReference>
<evidence type="ECO:0000259" key="11">
    <source>
        <dbReference type="PROSITE" id="PS50983"/>
    </source>
</evidence>
<evidence type="ECO:0000313" key="12">
    <source>
        <dbReference type="EMBL" id="GMA36880.1"/>
    </source>
</evidence>
<feature type="compositionally biased region" description="Basic residues" evidence="9">
    <location>
        <begin position="642"/>
        <end position="657"/>
    </location>
</feature>
<comment type="subcellular location">
    <subcellularLocation>
        <location evidence="1">Cell membrane</location>
        <topology evidence="1">Multi-pass membrane protein</topology>
    </subcellularLocation>
</comment>
<evidence type="ECO:0000256" key="6">
    <source>
        <dbReference type="ARBA" id="ARBA00022692"/>
    </source>
</evidence>
<dbReference type="SUPFAM" id="SSF81345">
    <property type="entry name" value="ABC transporter involved in vitamin B12 uptake, BtuC"/>
    <property type="match status" value="1"/>
</dbReference>
<dbReference type="PROSITE" id="PS50983">
    <property type="entry name" value="FE_B12_PBP"/>
    <property type="match status" value="1"/>
</dbReference>
<evidence type="ECO:0000256" key="10">
    <source>
        <dbReference type="SAM" id="Phobius"/>
    </source>
</evidence>
<dbReference type="Pfam" id="PF01497">
    <property type="entry name" value="Peripla_BP_2"/>
    <property type="match status" value="1"/>
</dbReference>
<evidence type="ECO:0000256" key="1">
    <source>
        <dbReference type="ARBA" id="ARBA00004651"/>
    </source>
</evidence>